<evidence type="ECO:0000313" key="2">
    <source>
        <dbReference type="EMBL" id="MDT0293948.1"/>
    </source>
</evidence>
<organism evidence="2 3">
    <name type="scientific">Mesonia ostreae</name>
    <dbReference type="NCBI Taxonomy" id="861110"/>
    <lineage>
        <taxon>Bacteria</taxon>
        <taxon>Pseudomonadati</taxon>
        <taxon>Bacteroidota</taxon>
        <taxon>Flavobacteriia</taxon>
        <taxon>Flavobacteriales</taxon>
        <taxon>Flavobacteriaceae</taxon>
        <taxon>Mesonia</taxon>
    </lineage>
</organism>
<evidence type="ECO:0000313" key="3">
    <source>
        <dbReference type="Proteomes" id="UP001182991"/>
    </source>
</evidence>
<feature type="domain" description="Thioredoxin" evidence="1">
    <location>
        <begin position="1"/>
        <end position="101"/>
    </location>
</feature>
<dbReference type="CDD" id="cd02947">
    <property type="entry name" value="TRX_family"/>
    <property type="match status" value="1"/>
</dbReference>
<evidence type="ECO:0000259" key="1">
    <source>
        <dbReference type="PROSITE" id="PS51352"/>
    </source>
</evidence>
<keyword evidence="3" id="KW-1185">Reference proteome</keyword>
<proteinExistence type="predicted"/>
<reference evidence="3" key="1">
    <citation type="submission" date="2023-07" db="EMBL/GenBank/DDBJ databases">
        <title>Isolating and identifying novel microbial strains from the Mariana Trench.</title>
        <authorList>
            <person name="Fu H."/>
        </authorList>
    </citation>
    <scope>NUCLEOTIDE SEQUENCE [LARGE SCALE GENOMIC DNA]</scope>
    <source>
        <strain evidence="3">T-y2</strain>
    </source>
</reference>
<dbReference type="PANTHER" id="PTHR45663:SF11">
    <property type="entry name" value="GEO12009P1"/>
    <property type="match status" value="1"/>
</dbReference>
<dbReference type="InterPro" id="IPR013766">
    <property type="entry name" value="Thioredoxin_domain"/>
</dbReference>
<dbReference type="SUPFAM" id="SSF52833">
    <property type="entry name" value="Thioredoxin-like"/>
    <property type="match status" value="1"/>
</dbReference>
<accession>A0ABU2KH19</accession>
<gene>
    <name evidence="2" type="ORF">RLT85_04815</name>
</gene>
<dbReference type="InterPro" id="IPR036249">
    <property type="entry name" value="Thioredoxin-like_sf"/>
</dbReference>
<dbReference type="PROSITE" id="PS51352">
    <property type="entry name" value="THIOREDOXIN_2"/>
    <property type="match status" value="1"/>
</dbReference>
<dbReference type="Gene3D" id="3.40.30.10">
    <property type="entry name" value="Glutaredoxin"/>
    <property type="match status" value="1"/>
</dbReference>
<dbReference type="Proteomes" id="UP001182991">
    <property type="component" value="Unassembled WGS sequence"/>
</dbReference>
<name>A0ABU2KH19_9FLAO</name>
<protein>
    <submittedName>
        <fullName evidence="2">Thioredoxin family protein</fullName>
    </submittedName>
</protein>
<dbReference type="Pfam" id="PF00085">
    <property type="entry name" value="Thioredoxin"/>
    <property type="match status" value="1"/>
</dbReference>
<comment type="caution">
    <text evidence="2">The sequence shown here is derived from an EMBL/GenBank/DDBJ whole genome shotgun (WGS) entry which is preliminary data.</text>
</comment>
<dbReference type="RefSeq" id="WP_311400896.1">
    <property type="nucleotide sequence ID" value="NZ_JAVRBG010000003.1"/>
</dbReference>
<dbReference type="PANTHER" id="PTHR45663">
    <property type="entry name" value="GEO12009P1"/>
    <property type="match status" value="1"/>
</dbReference>
<sequence>MNLEKIENQIATGEASLLYFSGTHCSVCQSLRPKLEKALSEHFPQLSFLNIDASQHPEIAARYTVFQVPTMLFFIDGKECIRKGGNLSVPIFMQQIERLYHLYYK</sequence>
<dbReference type="EMBL" id="JAVRBG010000003">
    <property type="protein sequence ID" value="MDT0293948.1"/>
    <property type="molecule type" value="Genomic_DNA"/>
</dbReference>